<dbReference type="EMBL" id="JBGOOL010000113">
    <property type="protein sequence ID" value="MEZ8055927.1"/>
    <property type="molecule type" value="Genomic_DNA"/>
</dbReference>
<comment type="caution">
    <text evidence="2">The sequence shown here is derived from an EMBL/GenBank/DDBJ whole genome shotgun (WGS) entry which is preliminary data.</text>
</comment>
<gene>
    <name evidence="2" type="ORF">ACED57_22765</name>
</gene>
<name>A0ABV4KV04_9VIBR</name>
<protein>
    <submittedName>
        <fullName evidence="2">Uncharacterized protein</fullName>
    </submittedName>
</protein>
<proteinExistence type="predicted"/>
<dbReference type="RefSeq" id="WP_017099651.1">
    <property type="nucleotide sequence ID" value="NZ_JBFRME010000026.1"/>
</dbReference>
<feature type="signal peptide" evidence="1">
    <location>
        <begin position="1"/>
        <end position="18"/>
    </location>
</feature>
<dbReference type="Proteomes" id="UP001569175">
    <property type="component" value="Unassembled WGS sequence"/>
</dbReference>
<feature type="chain" id="PRO_5047458914" evidence="1">
    <location>
        <begin position="19"/>
        <end position="163"/>
    </location>
</feature>
<organism evidence="2 3">
    <name type="scientific">Vibrio atlanticus</name>
    <dbReference type="NCBI Taxonomy" id="693153"/>
    <lineage>
        <taxon>Bacteria</taxon>
        <taxon>Pseudomonadati</taxon>
        <taxon>Pseudomonadota</taxon>
        <taxon>Gammaproteobacteria</taxon>
        <taxon>Vibrionales</taxon>
        <taxon>Vibrionaceae</taxon>
        <taxon>Vibrio</taxon>
    </lineage>
</organism>
<sequence>MKILIFLLFVTLSSLAHADWKVNNWEGSGNVKNAESYSLYKNIKVVMECNAGSAKATQLTIEPYLAYEPGRYETKVTSYHVNDFFGNKLAKPKFSYFDVVSGSERYRHIYVFTNSDLNKLNGEDAMGFEVKTYIGKSSDYLNVWYSLDGFKRAYQTLNCDGSH</sequence>
<keyword evidence="1" id="KW-0732">Signal</keyword>
<keyword evidence="3" id="KW-1185">Reference proteome</keyword>
<evidence type="ECO:0000313" key="2">
    <source>
        <dbReference type="EMBL" id="MEZ8055927.1"/>
    </source>
</evidence>
<evidence type="ECO:0000313" key="3">
    <source>
        <dbReference type="Proteomes" id="UP001569175"/>
    </source>
</evidence>
<reference evidence="2 3" key="1">
    <citation type="submission" date="2024-06" db="EMBL/GenBank/DDBJ databases">
        <authorList>
            <person name="Steensen K."/>
            <person name="Seneca J."/>
            <person name="Bartlau N."/>
            <person name="Yu A.X."/>
            <person name="Polz M.F."/>
        </authorList>
    </citation>
    <scope>NUCLEOTIDE SEQUENCE [LARGE SCALE GENOMIC DNA]</scope>
    <source>
        <strain evidence="2 3">1F9</strain>
    </source>
</reference>
<evidence type="ECO:0000256" key="1">
    <source>
        <dbReference type="SAM" id="SignalP"/>
    </source>
</evidence>
<accession>A0ABV4KV04</accession>